<dbReference type="Gene3D" id="1.10.287.1060">
    <property type="entry name" value="ESAT-6-like"/>
    <property type="match status" value="1"/>
</dbReference>
<evidence type="ECO:0000313" key="4">
    <source>
        <dbReference type="EMBL" id="PKW15271.1"/>
    </source>
</evidence>
<name>A0A2N3XXB2_SACSN</name>
<sequence>MGIEIPDAVKWLTPIVVGASWPEGDETALRRVAEAWTTAGQDVDDVIAQTEAAVQASLGTMQGQTHDAFEQFVKDFVNGDAGYLPELKKLCESLGEGADGAALEIEYTKMSIIAALIILAAQIAAMIASAVATFGASTAGIPIAQAATQITVRTIFMNLLKQIAINLAINLGVDGAIQGIQFAKGDRKSWDLSNTLEAGISGIAAGVAGGLVDGAAGALGNKLGKNLVEPATRSFTEAAAYGAGKGALSGMLGNTINKALHREMPGWGDLTSGAISGGVAGATGGMQSRHEGLNATWEGNGRGNGWVSGENNQGWRFESSEGALHGANVDSPYNRGFNSTHGQHIPGDGGPNNVNNNPYDDGRPSYSDGSAQLPSTPEKLDLPDGPNK</sequence>
<keyword evidence="2" id="KW-1133">Transmembrane helix</keyword>
<dbReference type="RefSeq" id="WP_010695017.1">
    <property type="nucleotide sequence ID" value="NZ_CP061007.1"/>
</dbReference>
<comment type="caution">
    <text evidence="4">The sequence shown here is derived from an EMBL/GenBank/DDBJ whole genome shotgun (WGS) entry which is preliminary data.</text>
</comment>
<dbReference type="AlphaFoldDB" id="A0A2N3XXB2"/>
<proteinExistence type="predicted"/>
<evidence type="ECO:0000256" key="2">
    <source>
        <dbReference type="SAM" id="Phobius"/>
    </source>
</evidence>
<keyword evidence="2" id="KW-0812">Transmembrane</keyword>
<protein>
    <recommendedName>
        <fullName evidence="3">Outer membrane channel protein CpnT-like N-terminal domain-containing protein</fullName>
    </recommendedName>
</protein>
<evidence type="ECO:0000256" key="1">
    <source>
        <dbReference type="SAM" id="MobiDB-lite"/>
    </source>
</evidence>
<evidence type="ECO:0000259" key="3">
    <source>
        <dbReference type="Pfam" id="PF25547"/>
    </source>
</evidence>
<dbReference type="STRING" id="994479.GCA_000194155_02477"/>
<feature type="region of interest" description="Disordered" evidence="1">
    <location>
        <begin position="326"/>
        <end position="388"/>
    </location>
</feature>
<dbReference type="EMBL" id="PJNB01000001">
    <property type="protein sequence ID" value="PKW15271.1"/>
    <property type="molecule type" value="Genomic_DNA"/>
</dbReference>
<dbReference type="Proteomes" id="UP000233786">
    <property type="component" value="Unassembled WGS sequence"/>
</dbReference>
<feature type="domain" description="Outer membrane channel protein CpnT-like N-terminal" evidence="3">
    <location>
        <begin position="5"/>
        <end position="150"/>
    </location>
</feature>
<feature type="transmembrane region" description="Helical" evidence="2">
    <location>
        <begin position="112"/>
        <end position="136"/>
    </location>
</feature>
<organism evidence="4 5">
    <name type="scientific">Saccharopolyspora spinosa</name>
    <dbReference type="NCBI Taxonomy" id="60894"/>
    <lineage>
        <taxon>Bacteria</taxon>
        <taxon>Bacillati</taxon>
        <taxon>Actinomycetota</taxon>
        <taxon>Actinomycetes</taxon>
        <taxon>Pseudonocardiales</taxon>
        <taxon>Pseudonocardiaceae</taxon>
        <taxon>Saccharopolyspora</taxon>
    </lineage>
</organism>
<dbReference type="Pfam" id="PF25547">
    <property type="entry name" value="WXG100_2"/>
    <property type="match status" value="1"/>
</dbReference>
<keyword evidence="2" id="KW-0472">Membrane</keyword>
<keyword evidence="5" id="KW-1185">Reference proteome</keyword>
<dbReference type="OrthoDB" id="3874132at2"/>
<reference evidence="4" key="1">
    <citation type="submission" date="2017-12" db="EMBL/GenBank/DDBJ databases">
        <title>Sequencing the genomes of 1000 Actinobacteria strains.</title>
        <authorList>
            <person name="Klenk H.-P."/>
        </authorList>
    </citation>
    <scope>NUCLEOTIDE SEQUENCE [LARGE SCALE GENOMIC DNA]</scope>
    <source>
        <strain evidence="4">DSM 44228</strain>
    </source>
</reference>
<evidence type="ECO:0000313" key="5">
    <source>
        <dbReference type="Proteomes" id="UP000233786"/>
    </source>
</evidence>
<gene>
    <name evidence="4" type="ORF">A8926_2964</name>
</gene>
<accession>A0A2N3XXB2</accession>
<dbReference type="InterPro" id="IPR057746">
    <property type="entry name" value="CpnT-like_N"/>
</dbReference>
<feature type="compositionally biased region" description="Basic and acidic residues" evidence="1">
    <location>
        <begin position="378"/>
        <end position="388"/>
    </location>
</feature>